<evidence type="ECO:0000256" key="3">
    <source>
        <dbReference type="SAM" id="Phobius"/>
    </source>
</evidence>
<dbReference type="EMBL" id="AP027059">
    <property type="protein sequence ID" value="BDU50654.1"/>
    <property type="molecule type" value="Genomic_DNA"/>
</dbReference>
<keyword evidence="3" id="KW-0472">Membrane</keyword>
<dbReference type="Proteomes" id="UP001321582">
    <property type="component" value="Chromosome"/>
</dbReference>
<dbReference type="Gene3D" id="3.20.110.20">
    <property type="match status" value="1"/>
</dbReference>
<dbReference type="InterPro" id="IPR004300">
    <property type="entry name" value="Glyco_hydro_57_N"/>
</dbReference>
<keyword evidence="6" id="KW-1185">Reference proteome</keyword>
<keyword evidence="3" id="KW-1133">Transmembrane helix</keyword>
<dbReference type="PANTHER" id="PTHR36306">
    <property type="entry name" value="ALPHA-AMYLASE-RELATED-RELATED"/>
    <property type="match status" value="1"/>
</dbReference>
<evidence type="ECO:0000259" key="4">
    <source>
        <dbReference type="Pfam" id="PF03065"/>
    </source>
</evidence>
<sequence>MDCPKCGSEIKNGICEKCEKRFYDILLEESELLQVKRDYDKALEYLKEARKLAKTEDEENEVERVIKGIQFSRFDLSGDILKSHNVGDSKKTIKKESYIYSGFKKMLVISLLIFLIFGGIEIGKILYYKNIKISDKVINNRKLDIAFLFHLNQGSNPHADIADKVTYYNLIKTLRKHPSLKFNLHISGTLIQDLLWYNPETIKLIKDGIKSGQFEILGSTYAQNVMYSTDEQSNIWQIEEHKRIIKKVFGVNPVGFWNAERTWNQNITKLVLKYGYKYTFVENHILKESGAKDADWVLRTTENGKLTIVNDDTNFLPLVNNAIDTGDNEVKRDERGANLTEKSKNYKKLFKYIRKIYEKDKKSDFLLNYADDAEVTGLWDFSSQKNPEWDFENLDFLLTKLENKKWIKLVKYSDILSEKKAEDITPIKDGYASWMEKAAKGEGQYSEKGYDGWFDFNKNSPKLAYYRKLHKKYEKFINEYKNSDKKNIKKLVALAKENFLSHQFEFGCTGIAGTDEEWKNGRRLGVWENIKTVSVIEEAVKDIEENIKNKIYEKDVNMDNIKEVIVVNNDNFYVFSKARGGRLLFWYDLKTGKEIVGGELGVQLGEEYYDGNFPTQPFSIKNNIRFLNGMNSVLNYFEKRVYLTRVKGLNEKFEYENSDNNNYKISDYYKADMEVEYNEDYLIFTADNYKKEIKFTKNGFEVDYLNISNDVKNINVKSEFEPGYFTIVNNGKKVLDIKNSNNKIEILNKKVNIGIEITVPKDVKIKNYYSLFGIVAEFDLKKEYKILVDKIE</sequence>
<gene>
    <name evidence="5" type="ORF">HLVA_12230</name>
</gene>
<evidence type="ECO:0000313" key="6">
    <source>
        <dbReference type="Proteomes" id="UP001321582"/>
    </source>
</evidence>
<dbReference type="PANTHER" id="PTHR36306:SF1">
    <property type="entry name" value="ALPHA-AMYLASE-RELATED"/>
    <property type="match status" value="1"/>
</dbReference>
<protein>
    <recommendedName>
        <fullName evidence="4">Glycoside hydrolase family 57 N-terminal domain-containing protein</fullName>
    </recommendedName>
</protein>
<dbReference type="RefSeq" id="WP_307903517.1">
    <property type="nucleotide sequence ID" value="NZ_AP027059.1"/>
</dbReference>
<comment type="similarity">
    <text evidence="1">Belongs to the glycosyl hydrolase 57 family.</text>
</comment>
<evidence type="ECO:0000256" key="2">
    <source>
        <dbReference type="ARBA" id="ARBA00023277"/>
    </source>
</evidence>
<dbReference type="Pfam" id="PF03065">
    <property type="entry name" value="Glyco_hydro_57"/>
    <property type="match status" value="1"/>
</dbReference>
<keyword evidence="2" id="KW-0119">Carbohydrate metabolism</keyword>
<evidence type="ECO:0000313" key="5">
    <source>
        <dbReference type="EMBL" id="BDU50654.1"/>
    </source>
</evidence>
<organism evidence="5 6">
    <name type="scientific">Haliovirga abyssi</name>
    <dbReference type="NCBI Taxonomy" id="2996794"/>
    <lineage>
        <taxon>Bacteria</taxon>
        <taxon>Fusobacteriati</taxon>
        <taxon>Fusobacteriota</taxon>
        <taxon>Fusobacteriia</taxon>
        <taxon>Fusobacteriales</taxon>
        <taxon>Haliovirgaceae</taxon>
        <taxon>Haliovirga</taxon>
    </lineage>
</organism>
<dbReference type="SUPFAM" id="SSF88713">
    <property type="entry name" value="Glycoside hydrolase/deacetylase"/>
    <property type="match status" value="1"/>
</dbReference>
<feature type="domain" description="Glycoside hydrolase family 57 N-terminal" evidence="4">
    <location>
        <begin position="166"/>
        <end position="426"/>
    </location>
</feature>
<dbReference type="AlphaFoldDB" id="A0AAU9DIR3"/>
<dbReference type="InterPro" id="IPR052046">
    <property type="entry name" value="GH57_Enzymes"/>
</dbReference>
<proteinExistence type="inferred from homology"/>
<dbReference type="GO" id="GO:0005975">
    <property type="term" value="P:carbohydrate metabolic process"/>
    <property type="evidence" value="ECO:0007669"/>
    <property type="project" value="InterPro"/>
</dbReference>
<feature type="transmembrane region" description="Helical" evidence="3">
    <location>
        <begin position="107"/>
        <end position="128"/>
    </location>
</feature>
<dbReference type="GO" id="GO:0003824">
    <property type="term" value="F:catalytic activity"/>
    <property type="evidence" value="ECO:0007669"/>
    <property type="project" value="InterPro"/>
</dbReference>
<dbReference type="KEGG" id="haby:HLVA_12230"/>
<dbReference type="InterPro" id="IPR011330">
    <property type="entry name" value="Glyco_hydro/deAcase_b/a-brl"/>
</dbReference>
<keyword evidence="3" id="KW-0812">Transmembrane</keyword>
<name>A0AAU9DIR3_9FUSO</name>
<evidence type="ECO:0000256" key="1">
    <source>
        <dbReference type="ARBA" id="ARBA00006821"/>
    </source>
</evidence>
<accession>A0AAU9DIR3</accession>
<reference evidence="5 6" key="1">
    <citation type="submission" date="2022-11" db="EMBL/GenBank/DDBJ databases">
        <title>Haliovirga abyssi gen. nov., sp. nov., a mesophilic fermentative bacterium isolated from the Iheya North hydrothermal field and the proposal of Haliovirgaceae fam. nov.</title>
        <authorList>
            <person name="Miyazaki U."/>
            <person name="Tame A."/>
            <person name="Miyazaki J."/>
            <person name="Takai K."/>
            <person name="Sawayama S."/>
            <person name="Kitajima M."/>
            <person name="Okamoto A."/>
            <person name="Nakagawa S."/>
        </authorList>
    </citation>
    <scope>NUCLEOTIDE SEQUENCE [LARGE SCALE GENOMIC DNA]</scope>
    <source>
        <strain evidence="5 6">IC12</strain>
    </source>
</reference>